<reference evidence="2 3" key="1">
    <citation type="submission" date="2017-04" db="EMBL/GenBank/DDBJ databases">
        <authorList>
            <person name="Afonso C.L."/>
            <person name="Miller P.J."/>
            <person name="Scott M.A."/>
            <person name="Spackman E."/>
            <person name="Goraichik I."/>
            <person name="Dimitrov K.M."/>
            <person name="Suarez D.L."/>
            <person name="Swayne D.E."/>
        </authorList>
    </citation>
    <scope>NUCLEOTIDE SEQUENCE [LARGE SCALE GENOMIC DNA]</scope>
    <source>
        <strain evidence="2 3">KR-140</strain>
    </source>
</reference>
<keyword evidence="3" id="KW-1185">Reference proteome</keyword>
<organism evidence="2 3">
    <name type="scientific">Deinococcus hopiensis KR-140</name>
    <dbReference type="NCBI Taxonomy" id="695939"/>
    <lineage>
        <taxon>Bacteria</taxon>
        <taxon>Thermotogati</taxon>
        <taxon>Deinococcota</taxon>
        <taxon>Deinococci</taxon>
        <taxon>Deinococcales</taxon>
        <taxon>Deinococcaceae</taxon>
        <taxon>Deinococcus</taxon>
    </lineage>
</organism>
<feature type="region of interest" description="Disordered" evidence="1">
    <location>
        <begin position="168"/>
        <end position="192"/>
    </location>
</feature>
<dbReference type="Proteomes" id="UP000192582">
    <property type="component" value="Unassembled WGS sequence"/>
</dbReference>
<accession>A0A1W1VAZ5</accession>
<dbReference type="EMBL" id="FWWU01000009">
    <property type="protein sequence ID" value="SMB90589.1"/>
    <property type="molecule type" value="Genomic_DNA"/>
</dbReference>
<name>A0A1W1VAZ5_9DEIO</name>
<proteinExistence type="predicted"/>
<gene>
    <name evidence="2" type="ORF">SAMN00790413_00820</name>
</gene>
<protein>
    <submittedName>
        <fullName evidence="2">Uncharacterized protein</fullName>
    </submittedName>
</protein>
<evidence type="ECO:0000313" key="3">
    <source>
        <dbReference type="Proteomes" id="UP000192582"/>
    </source>
</evidence>
<dbReference type="AlphaFoldDB" id="A0A1W1VAZ5"/>
<feature type="region of interest" description="Disordered" evidence="1">
    <location>
        <begin position="90"/>
        <end position="109"/>
    </location>
</feature>
<feature type="compositionally biased region" description="Basic and acidic residues" evidence="1">
    <location>
        <begin position="182"/>
        <end position="192"/>
    </location>
</feature>
<evidence type="ECO:0000313" key="2">
    <source>
        <dbReference type="EMBL" id="SMB90589.1"/>
    </source>
</evidence>
<sequence length="192" mass="21124">MGMGENGAGRVTYTRGAILTNALNPLHPTWPTLGPVPERINTSHVGTPSPTNFPTASRAAQLSGRVITGGGAICAFSDSTWRCTDWSPPRKKTCPSRAVSPTAARSQRLNERGRVQARPTGEFMVIELVLKQYIDQNNEWPYESKKGTLPSLLAYHCKGNIYADTQPKANDEQYQSKCSKARNQEVKHQPTQ</sequence>
<evidence type="ECO:0000256" key="1">
    <source>
        <dbReference type="SAM" id="MobiDB-lite"/>
    </source>
</evidence>